<sequence>MFPFIWIHVHSQQAVHDRLALLKFLLVSLSWLPSDLRSCQVTSFPIFRAIRKLIYSATTSVRVGPRIAVLGFGIRTRETLKACIRNSTFTSINNNGNINLNILCTNDVT</sequence>
<name>Q572K7_PHYIN</name>
<dbReference type="AlphaFoldDB" id="Q572K7"/>
<reference evidence="1" key="1">
    <citation type="journal article" date="2005" name="Proc. Natl. Acad. Sci. U.S.A.">
        <title>An ancestral oomycete locus contains late blight avirulence gene Avr3a, encoding a protein that is recognized in the host cytoplasm.</title>
        <authorList>
            <person name="Armstrong M.R."/>
            <person name="Whisson S.C."/>
            <person name="Pritchard L."/>
            <person name="Bos J.I.B."/>
            <person name="Venter E."/>
            <person name="Avrova A.O."/>
            <person name="Rehmany A.P."/>
            <person name="Bohme U."/>
            <person name="Brooks K."/>
            <person name="Cherevach I."/>
            <person name="Hamlin N."/>
            <person name="White B."/>
            <person name="Fraser A."/>
            <person name="Lord A."/>
            <person name="Quail M.A."/>
            <person name="Churcher C."/>
            <person name="Hall N."/>
            <person name="Berriman M."/>
            <person name="Kamoun S."/>
            <person name="Beyon J.L."/>
            <person name="Birch P.R.J."/>
        </authorList>
    </citation>
    <scope>NUCLEOTIDE SEQUENCE</scope>
</reference>
<gene>
    <name evidence="1" type="ORF">PI35.0150</name>
</gene>
<protein>
    <submittedName>
        <fullName evidence="1">Uncharacterized protein</fullName>
    </submittedName>
</protein>
<accession>Q572K7</accession>
<proteinExistence type="predicted"/>
<evidence type="ECO:0000313" key="1">
    <source>
        <dbReference type="EMBL" id="CAI72264.1"/>
    </source>
</evidence>
<organism evidence="1">
    <name type="scientific">Phytophthora infestans</name>
    <name type="common">Potato late blight agent</name>
    <name type="synonym">Botrytis infestans</name>
    <dbReference type="NCBI Taxonomy" id="4787"/>
    <lineage>
        <taxon>Eukaryota</taxon>
        <taxon>Sar</taxon>
        <taxon>Stramenopiles</taxon>
        <taxon>Oomycota</taxon>
        <taxon>Peronosporomycetes</taxon>
        <taxon>Peronosporales</taxon>
        <taxon>Peronosporaceae</taxon>
        <taxon>Phytophthora</taxon>
    </lineage>
</organism>
<dbReference type="EMBL" id="AJ893356">
    <property type="protein sequence ID" value="CAI72264.1"/>
    <property type="molecule type" value="Genomic_DNA"/>
</dbReference>